<dbReference type="AlphaFoldDB" id="A0A5S3YKY0"/>
<gene>
    <name evidence="1" type="ORF">CWC05_21895</name>
</gene>
<name>A0A5S3YKY0_9GAMM</name>
<feature type="non-terminal residue" evidence="1">
    <location>
        <position position="1"/>
    </location>
</feature>
<sequence length="26" mass="2740">DIDLGNDVRIVNGVDQMALLRTAIGA</sequence>
<organism evidence="1 2">
    <name type="scientific">Pseudoalteromonas ruthenica</name>
    <dbReference type="NCBI Taxonomy" id="151081"/>
    <lineage>
        <taxon>Bacteria</taxon>
        <taxon>Pseudomonadati</taxon>
        <taxon>Pseudomonadota</taxon>
        <taxon>Gammaproteobacteria</taxon>
        <taxon>Alteromonadales</taxon>
        <taxon>Pseudoalteromonadaceae</taxon>
        <taxon>Pseudoalteromonas</taxon>
    </lineage>
</organism>
<reference evidence="1 2" key="1">
    <citation type="submission" date="2017-12" db="EMBL/GenBank/DDBJ databases">
        <authorList>
            <person name="Paulsen S."/>
            <person name="Gram L.K."/>
        </authorList>
    </citation>
    <scope>NUCLEOTIDE SEQUENCE [LARGE SCALE GENOMIC DNA]</scope>
    <source>
        <strain evidence="1 2">S2897</strain>
    </source>
</reference>
<dbReference type="Proteomes" id="UP000305874">
    <property type="component" value="Unassembled WGS sequence"/>
</dbReference>
<evidence type="ECO:0000313" key="2">
    <source>
        <dbReference type="Proteomes" id="UP000305874"/>
    </source>
</evidence>
<accession>A0A5S3YKY0</accession>
<dbReference type="EMBL" id="PNCG01000647">
    <property type="protein sequence ID" value="TMP75558.1"/>
    <property type="molecule type" value="Genomic_DNA"/>
</dbReference>
<reference evidence="2" key="2">
    <citation type="submission" date="2019-06" db="EMBL/GenBank/DDBJ databases">
        <title>Co-occurence of chitin degradation, pigmentation and bioactivity in marine Pseudoalteromonas.</title>
        <authorList>
            <person name="Sonnenschein E.C."/>
            <person name="Bech P.K."/>
        </authorList>
    </citation>
    <scope>NUCLEOTIDE SEQUENCE [LARGE SCALE GENOMIC DNA]</scope>
    <source>
        <strain evidence="2">S2897</strain>
    </source>
</reference>
<proteinExistence type="predicted"/>
<comment type="caution">
    <text evidence="1">The sequence shown here is derived from an EMBL/GenBank/DDBJ whole genome shotgun (WGS) entry which is preliminary data.</text>
</comment>
<protein>
    <submittedName>
        <fullName evidence="1">Phage major tail tube protein</fullName>
    </submittedName>
</protein>
<evidence type="ECO:0000313" key="1">
    <source>
        <dbReference type="EMBL" id="TMP75558.1"/>
    </source>
</evidence>